<dbReference type="Proteomes" id="UP000295063">
    <property type="component" value="Unassembled WGS sequence"/>
</dbReference>
<evidence type="ECO:0008006" key="4">
    <source>
        <dbReference type="Google" id="ProtNLM"/>
    </source>
</evidence>
<protein>
    <recommendedName>
        <fullName evidence="4">EamA-like transporter family protein</fullName>
    </recommendedName>
</protein>
<feature type="transmembrane region" description="Helical" evidence="1">
    <location>
        <begin position="94"/>
        <end position="111"/>
    </location>
</feature>
<dbReference type="EMBL" id="SLUI01000009">
    <property type="protein sequence ID" value="TCL36147.1"/>
    <property type="molecule type" value="Genomic_DNA"/>
</dbReference>
<evidence type="ECO:0000313" key="3">
    <source>
        <dbReference type="Proteomes" id="UP000295063"/>
    </source>
</evidence>
<proteinExistence type="predicted"/>
<evidence type="ECO:0000256" key="1">
    <source>
        <dbReference type="SAM" id="Phobius"/>
    </source>
</evidence>
<gene>
    <name evidence="2" type="ORF">EV210_10996</name>
</gene>
<name>A0A4R1PVG8_9FIRM</name>
<comment type="caution">
    <text evidence="2">The sequence shown here is derived from an EMBL/GenBank/DDBJ whole genome shotgun (WGS) entry which is preliminary data.</text>
</comment>
<dbReference type="AlphaFoldDB" id="A0A4R1PVG8"/>
<keyword evidence="1" id="KW-0472">Membrane</keyword>
<sequence length="113" mass="12186">MLGILACFVFGSAIIALGVSWQVKHISNDWWALAKYNLTISPLLFLANILLSMGFGLGHSVIKNVPAVVALQTIIYYAFLILFSYFLVGDKISLVKAAAGVTLLAAGIWVLKS</sequence>
<accession>A0A4R1PVG8</accession>
<dbReference type="RefSeq" id="WP_132081833.1">
    <property type="nucleotide sequence ID" value="NZ_DAIMLW010000199.1"/>
</dbReference>
<keyword evidence="3" id="KW-1185">Reference proteome</keyword>
<evidence type="ECO:0000313" key="2">
    <source>
        <dbReference type="EMBL" id="TCL36147.1"/>
    </source>
</evidence>
<reference evidence="2 3" key="1">
    <citation type="submission" date="2019-03" db="EMBL/GenBank/DDBJ databases">
        <title>Genomic Encyclopedia of Type Strains, Phase IV (KMG-IV): sequencing the most valuable type-strain genomes for metagenomic binning, comparative biology and taxonomic classification.</title>
        <authorList>
            <person name="Goeker M."/>
        </authorList>
    </citation>
    <scope>NUCLEOTIDE SEQUENCE [LARGE SCALE GENOMIC DNA]</scope>
    <source>
        <strain evidence="2 3">DSM 15969</strain>
    </source>
</reference>
<organism evidence="2 3">
    <name type="scientific">Anaerospora hongkongensis</name>
    <dbReference type="NCBI Taxonomy" id="244830"/>
    <lineage>
        <taxon>Bacteria</taxon>
        <taxon>Bacillati</taxon>
        <taxon>Bacillota</taxon>
        <taxon>Negativicutes</taxon>
        <taxon>Selenomonadales</taxon>
        <taxon>Sporomusaceae</taxon>
        <taxon>Anaerospora</taxon>
    </lineage>
</organism>
<dbReference type="OrthoDB" id="1809109at2"/>
<feature type="transmembrane region" description="Helical" evidence="1">
    <location>
        <begin position="36"/>
        <end position="57"/>
    </location>
</feature>
<keyword evidence="1" id="KW-1133">Transmembrane helix</keyword>
<feature type="transmembrane region" description="Helical" evidence="1">
    <location>
        <begin position="69"/>
        <end position="88"/>
    </location>
</feature>
<keyword evidence="1" id="KW-0812">Transmembrane</keyword>